<evidence type="ECO:0000259" key="14">
    <source>
        <dbReference type="Pfam" id="PF25050"/>
    </source>
</evidence>
<dbReference type="OMA" id="ANIPRCK"/>
<sequence>MELMLVEALLSHCKDHATLVTELGSWNPTTDKVPTAESLEFLRIILEKLAMRKEKADAEKLGQAVTTLALNNCLPLLAILRDGILQPRNVTRVARTVCGVLHYCAEIAGNKVAVPVCLAAVRVLGICGNESQKEGTAGADHLESGVVKVQGECTSLPRHKEMTVEESIEVLGAVVPILQKNSVSGCSNELDQIVNATVYALKEGTDETANLICGRLLPSLGSDRRSLNLLWDLLMVNNDKIKGDDGICLSRRLLVLSTLSDHLFVTEAKDRPLKSWCCSSFWTLVQGCLCSPDSLTRKRAVYLLKRAIDWCQETGEEMACSIDCCRDGDPALFFWSTWKNEAIVLFWENYLLIVETLEGNQIHVIKPVLPKLNMILESSVSENKDSWLFHPSWHLCIYKRMFESENKTLAKEGVLHFLDMYNSKSLPESPSCSEFIIGPLMDAMSESSMYSRSSDQLIGDCPILATKFQKFLAKFVSSLHQGNRGLFLLKFIKKMTSRHWCAIPILFMAKALADIPEKKIWGVDGLLLLREVLQCTMTTHQVLLRGAAQCFFLQAAIKLTDAEKVTLSDVSSFLISLRADESLDRGSKLWKEVCIWFKENDAIFKKDSVYEFTGSQQISSLSMYTKYLVEDYLTVPASKGEDELMPDWYESRLVATMVLLAADVDSSKVDIALSETADLNFMLTPLLTCLSKLSTNAYMPILKTDKILQLLLKLLQTCSSKSAQTKTDGLLTVIWNVITTTATNIFEFIVRRLSGELKTIADLDRCDLYLAVLSEFVNLSLKFGWKKSFSIWKFIYYLTTASAETLQQLSKKDENFGEQIQKVVSMACLASVCGIASYSCQFQEDSYNYVSVLCRYLSSMQLNSSLSKPIACDGRLLEETTSQGWGKIVARYLRDQWVCLHFVLRKHEYSFSTSDIKNSEFAPLIFSAPTSSLQSALDVLTVVPSTEALPVFHCMKLLVPKVIHSSELLAVECINTAWKIVLSSCNTQLVFWPTLQAFVEFVFSNEVLSGAAYTKGQLYFRIKEIIQETSDMSISKTGVFNVLVSHCYQSWTDYSKKPSIKDDDLLHAKCYMEILTEACVFGTVFRRDQRLIQDTHAFIESLGKDCAANIAVTSMNRDEHQVRICATAFFSCLDESNPLHKEFLQDLVIHLLDKDILVSKTKTRYYGNSLHHRLKNRLWQTMLILIPKLDQDFLSGIIDRIFQAGFSNNQASVKYLIEWAIILILHTHPIFLSKFWDCFSSVRFYTEEKLKTSICTFLSVLPHFDVVIANIPDKGASLKRALVTVLQWCFNHNFSVRLYALIALKKLWAMCKQQCIQEFDELALVIESSLDQVENIQGTGNARKNWLRIQNHFFFSTFHPLQDYSIETIFYTLPSLSELIEDEWISPHKFSSYTSNLWQSSLPLNNPRPMNVDLLSSDWLQKDTAGSDLGDNETEWTDIQKKIIPWKNSIPDIDLEMAVQNRAAKLGKSSGSLIVVASLIDKPTNLGGLCRTCEIFGASALVVDSLHHVNDKQFQYLSVSAEQWLPLIEVKPTQLLEYLQLKKNEGYTIIGVEQTAKSFDLTDYCFPEKSLLLLGNEREGIPANLIQHLDVCVEIPQQGIIRSLNVHVSGAVLIWEYTRQQIMKQKDGGK</sequence>
<dbReference type="InterPro" id="IPR056921">
    <property type="entry name" value="TARBP1_dom"/>
</dbReference>
<dbReference type="PANTHER" id="PTHR12029">
    <property type="entry name" value="RNA METHYLTRANSFERASE"/>
    <property type="match status" value="1"/>
</dbReference>
<keyword evidence="3 16" id="KW-0489">Methyltransferase</keyword>
<dbReference type="PANTHER" id="PTHR12029:SF11">
    <property type="entry name" value="METHYLTRANSFERASE TARBP1-RELATED"/>
    <property type="match status" value="1"/>
</dbReference>
<evidence type="ECO:0000256" key="8">
    <source>
        <dbReference type="ARBA" id="ARBA00093266"/>
    </source>
</evidence>
<dbReference type="PROSITE" id="PS51624">
    <property type="entry name" value="SAM_MT_TRMH_2"/>
    <property type="match status" value="1"/>
</dbReference>
<evidence type="ECO:0000256" key="2">
    <source>
        <dbReference type="ARBA" id="ARBA00011407"/>
    </source>
</evidence>
<dbReference type="SUPFAM" id="SSF75217">
    <property type="entry name" value="alpha/beta knot"/>
    <property type="match status" value="1"/>
</dbReference>
<dbReference type="GO" id="GO:0003723">
    <property type="term" value="F:RNA binding"/>
    <property type="evidence" value="ECO:0007669"/>
    <property type="project" value="UniProtKB-KW"/>
</dbReference>
<dbReference type="InterPro" id="IPR044748">
    <property type="entry name" value="Trm3/TARBP1_C"/>
</dbReference>
<comment type="subunit">
    <text evidence="2">Monomer and homodimer.</text>
</comment>
<dbReference type="InterPro" id="IPR045330">
    <property type="entry name" value="TRM3/TARBP1"/>
</dbReference>
<proteinExistence type="inferred from homology"/>
<reference evidence="16" key="1">
    <citation type="submission" date="2025-08" db="UniProtKB">
        <authorList>
            <consortium name="RefSeq"/>
        </authorList>
    </citation>
    <scope>IDENTIFICATION</scope>
    <source>
        <strain evidence="16">Nigerian</strain>
        <tissue evidence="16">Liver and blood</tissue>
    </source>
</reference>
<evidence type="ECO:0000256" key="1">
    <source>
        <dbReference type="ARBA" id="ARBA00007228"/>
    </source>
</evidence>
<keyword evidence="5" id="KW-0949">S-adenosyl-L-methionine</keyword>
<evidence type="ECO:0000256" key="10">
    <source>
        <dbReference type="ARBA" id="ARBA00093594"/>
    </source>
</evidence>
<dbReference type="GO" id="GO:0141100">
    <property type="term" value="F:tRNA (guanine(18)-2'-O)-methyltransferase activity"/>
    <property type="evidence" value="ECO:0007669"/>
    <property type="project" value="UniProtKB-EC"/>
</dbReference>
<dbReference type="Pfam" id="PF00588">
    <property type="entry name" value="SpoU_methylase"/>
    <property type="match status" value="1"/>
</dbReference>
<keyword evidence="4" id="KW-0808">Transferase</keyword>
<dbReference type="FunFam" id="3.40.1280.10:FF:000010">
    <property type="entry name" value="probable methyltransferase TARBP1"/>
    <property type="match status" value="1"/>
</dbReference>
<dbReference type="InterPro" id="IPR025806">
    <property type="entry name" value="TARBP1"/>
</dbReference>
<keyword evidence="15" id="KW-1185">Reference proteome</keyword>
<evidence type="ECO:0000256" key="7">
    <source>
        <dbReference type="ARBA" id="ARBA00022990"/>
    </source>
</evidence>
<feature type="domain" description="TARBP1" evidence="14">
    <location>
        <begin position="254"/>
        <end position="381"/>
    </location>
</feature>
<dbReference type="Pfam" id="PF25050">
    <property type="entry name" value="TARBP1"/>
    <property type="match status" value="1"/>
</dbReference>
<gene>
    <name evidence="16 17" type="primary">tarbp1</name>
</gene>
<dbReference type="InterPro" id="IPR001537">
    <property type="entry name" value="SpoU_MeTrfase"/>
</dbReference>
<dbReference type="GO" id="GO:0030488">
    <property type="term" value="P:tRNA methylation"/>
    <property type="evidence" value="ECO:0000318"/>
    <property type="project" value="GO_Central"/>
</dbReference>
<evidence type="ECO:0000256" key="5">
    <source>
        <dbReference type="ARBA" id="ARBA00022691"/>
    </source>
</evidence>
<dbReference type="GO" id="GO:0016423">
    <property type="term" value="F:tRNA (guanine) methyltransferase activity"/>
    <property type="evidence" value="ECO:0000318"/>
    <property type="project" value="GO_Central"/>
</dbReference>
<dbReference type="GeneID" id="100493389"/>
<feature type="domain" description="tRNA/rRNA methyltransferase SpoU type" evidence="13">
    <location>
        <begin position="1473"/>
        <end position="1614"/>
    </location>
</feature>
<evidence type="ECO:0000256" key="4">
    <source>
        <dbReference type="ARBA" id="ARBA00022679"/>
    </source>
</evidence>
<protein>
    <recommendedName>
        <fullName evidence="11">tRNA (guanosine(18)-2'-O)-methyltransferase TARBP1</fullName>
        <ecNumber evidence="10">2.1.1.34</ecNumber>
    </recommendedName>
    <alternativeName>
        <fullName evidence="12">TAR RNA-binding protein 1</fullName>
    </alternativeName>
</protein>
<dbReference type="SUPFAM" id="SSF48371">
    <property type="entry name" value="ARM repeat"/>
    <property type="match status" value="1"/>
</dbReference>
<dbReference type="Proteomes" id="UP000008143">
    <property type="component" value="Chromosome 5"/>
</dbReference>
<dbReference type="AGR" id="Xenbase:XB-GENE-987523"/>
<comment type="catalytic activity">
    <reaction evidence="8">
        <text>guanosine(18) in tRNA + S-adenosyl-L-methionine = 2'-O-methylguanosine(18) in tRNA + S-adenosyl-L-homocysteine + H(+)</text>
        <dbReference type="Rhea" id="RHEA:20077"/>
        <dbReference type="Rhea" id="RHEA-COMP:10190"/>
        <dbReference type="Rhea" id="RHEA-COMP:10192"/>
        <dbReference type="ChEBI" id="CHEBI:15378"/>
        <dbReference type="ChEBI" id="CHEBI:57856"/>
        <dbReference type="ChEBI" id="CHEBI:59789"/>
        <dbReference type="ChEBI" id="CHEBI:74269"/>
        <dbReference type="ChEBI" id="CHEBI:74445"/>
        <dbReference type="EC" id="2.1.1.34"/>
    </reaction>
    <physiologicalReaction direction="left-to-right" evidence="8">
        <dbReference type="Rhea" id="RHEA:20078"/>
    </physiologicalReaction>
</comment>
<dbReference type="EC" id="2.1.1.34" evidence="10"/>
<accession>A0A8J0SEX9</accession>
<comment type="similarity">
    <text evidence="1">Belongs to the class IV-like SAM-binding methyltransferase superfamily. RNA methyltransferase TrmH family.</text>
</comment>
<dbReference type="InterPro" id="IPR016024">
    <property type="entry name" value="ARM-type_fold"/>
</dbReference>
<comment type="function">
    <text evidence="9">S-adenosyl-L-methionine-dependent 2'-O-ribose methyltransferase that catalyzes the formation of 2'-O-methylguanosine at position 18 (Gm18) in a subset of tRNA. Selectively mediates Gm18 methylation of tRNAGln-TTG/CTG and tRNASer-TGA/GCT. Gm18 modification can enhance the stability of modified tRNAs.</text>
</comment>
<dbReference type="Gene3D" id="3.40.1280.10">
    <property type="match status" value="1"/>
</dbReference>
<dbReference type="CDD" id="cd18091">
    <property type="entry name" value="SpoU-like_TRM3-like"/>
    <property type="match status" value="1"/>
</dbReference>
<dbReference type="Xenbase" id="XB-GENE-987523">
    <property type="gene designation" value="tarbp1"/>
</dbReference>
<keyword evidence="7" id="KW-0007">Acetylation</keyword>
<evidence type="ECO:0000256" key="6">
    <source>
        <dbReference type="ARBA" id="ARBA00022884"/>
    </source>
</evidence>
<dbReference type="InterPro" id="IPR029026">
    <property type="entry name" value="tRNA_m1G_MTases_N"/>
</dbReference>
<organism evidence="15 16">
    <name type="scientific">Xenopus tropicalis</name>
    <name type="common">Western clawed frog</name>
    <name type="synonym">Silurana tropicalis</name>
    <dbReference type="NCBI Taxonomy" id="8364"/>
    <lineage>
        <taxon>Eukaryota</taxon>
        <taxon>Metazoa</taxon>
        <taxon>Chordata</taxon>
        <taxon>Craniata</taxon>
        <taxon>Vertebrata</taxon>
        <taxon>Euteleostomi</taxon>
        <taxon>Amphibia</taxon>
        <taxon>Batrachia</taxon>
        <taxon>Anura</taxon>
        <taxon>Pipoidea</taxon>
        <taxon>Pipidae</taxon>
        <taxon>Xenopodinae</taxon>
        <taxon>Xenopus</taxon>
        <taxon>Silurana</taxon>
    </lineage>
</organism>
<evidence type="ECO:0000313" key="15">
    <source>
        <dbReference type="Proteomes" id="UP000008143"/>
    </source>
</evidence>
<evidence type="ECO:0000256" key="3">
    <source>
        <dbReference type="ARBA" id="ARBA00022603"/>
    </source>
</evidence>
<evidence type="ECO:0000256" key="12">
    <source>
        <dbReference type="ARBA" id="ARBA00093656"/>
    </source>
</evidence>
<keyword evidence="6" id="KW-0694">RNA-binding</keyword>
<dbReference type="InterPro" id="IPR029028">
    <property type="entry name" value="Alpha/beta_knot_MTases"/>
</dbReference>
<name>A0A8J0SEX9_XENTR</name>
<evidence type="ECO:0000313" key="17">
    <source>
        <dbReference type="Xenbase" id="XB-GENE-987523"/>
    </source>
</evidence>
<dbReference type="CTD" id="6894"/>
<evidence type="ECO:0000256" key="11">
    <source>
        <dbReference type="ARBA" id="ARBA00093636"/>
    </source>
</evidence>
<dbReference type="RefSeq" id="XP_012819168.2">
    <property type="nucleotide sequence ID" value="XM_012963714.3"/>
</dbReference>
<evidence type="ECO:0000313" key="16">
    <source>
        <dbReference type="RefSeq" id="XP_012819168.2"/>
    </source>
</evidence>
<dbReference type="OrthoDB" id="241340at2759"/>
<evidence type="ECO:0000259" key="13">
    <source>
        <dbReference type="Pfam" id="PF00588"/>
    </source>
</evidence>
<evidence type="ECO:0000256" key="9">
    <source>
        <dbReference type="ARBA" id="ARBA00093361"/>
    </source>
</evidence>